<proteinExistence type="inferred from homology"/>
<comment type="similarity">
    <text evidence="1">Belongs to the SsuE family. Isf subfamily.</text>
</comment>
<dbReference type="Pfam" id="PF03358">
    <property type="entry name" value="FMN_red"/>
    <property type="match status" value="1"/>
</dbReference>
<dbReference type="HOGENOM" id="CLU_055322_1_2_2"/>
<dbReference type="GO" id="GO:0016491">
    <property type="term" value="F:oxidoreductase activity"/>
    <property type="evidence" value="ECO:0007669"/>
    <property type="project" value="InterPro"/>
</dbReference>
<dbReference type="InterPro" id="IPR029039">
    <property type="entry name" value="Flavoprotein-like_sf"/>
</dbReference>
<dbReference type="PANTHER" id="PTHR30543">
    <property type="entry name" value="CHROMATE REDUCTASE"/>
    <property type="match status" value="1"/>
</dbReference>
<protein>
    <submittedName>
        <fullName evidence="3">Putative flavoprotein</fullName>
    </submittedName>
</protein>
<feature type="domain" description="NADPH-dependent FMN reductase-like" evidence="2">
    <location>
        <begin position="8"/>
        <end position="143"/>
    </location>
</feature>
<dbReference type="GeneID" id="41598979"/>
<accession>A0A075MW31</accession>
<gene>
    <name evidence="3" type="ORF">NTE_03329</name>
</gene>
<sequence>MSISNELKVLGVAGSMREGSYSKRALRVALESAKRHGAQVRLLELSKADLPMYASLGAGSSQALAKVAADVEWADAFMLASPDYHGSISGALKNFLDHFYEEFAGKVFGYIVASHEKGLTVMDQMRTAVRQCYGWSLPYGVSINSEQDFTSGQLSNTRIEQRLNMMGRDLVTYGRVIRGQFLQDLAGSDSETFAARYR</sequence>
<dbReference type="InterPro" id="IPR005025">
    <property type="entry name" value="FMN_Rdtase-like_dom"/>
</dbReference>
<dbReference type="GO" id="GO:0005829">
    <property type="term" value="C:cytosol"/>
    <property type="evidence" value="ECO:0007669"/>
    <property type="project" value="TreeGrafter"/>
</dbReference>
<dbReference type="eggNOG" id="arCOG04624">
    <property type="taxonomic scope" value="Archaea"/>
</dbReference>
<dbReference type="AlphaFoldDB" id="A0A075MW31"/>
<evidence type="ECO:0000256" key="1">
    <source>
        <dbReference type="ARBA" id="ARBA00038292"/>
    </source>
</evidence>
<dbReference type="SUPFAM" id="SSF52218">
    <property type="entry name" value="Flavoproteins"/>
    <property type="match status" value="1"/>
</dbReference>
<dbReference type="Gene3D" id="3.40.50.360">
    <property type="match status" value="1"/>
</dbReference>
<dbReference type="STRING" id="1459636.NTE_03329"/>
<dbReference type="PANTHER" id="PTHR30543:SF21">
    <property type="entry name" value="NAD(P)H-DEPENDENT FMN REDUCTASE LOT6"/>
    <property type="match status" value="1"/>
</dbReference>
<dbReference type="EMBL" id="CP007174">
    <property type="protein sequence ID" value="AIF85358.1"/>
    <property type="molecule type" value="Genomic_DNA"/>
</dbReference>
<evidence type="ECO:0000313" key="4">
    <source>
        <dbReference type="Proteomes" id="UP000028194"/>
    </source>
</evidence>
<dbReference type="Proteomes" id="UP000028194">
    <property type="component" value="Chromosome"/>
</dbReference>
<organism evidence="3 4">
    <name type="scientific">Candidatus Nitrososphaera evergladensis SR1</name>
    <dbReference type="NCBI Taxonomy" id="1459636"/>
    <lineage>
        <taxon>Archaea</taxon>
        <taxon>Nitrososphaerota</taxon>
        <taxon>Nitrososphaeria</taxon>
        <taxon>Nitrososphaerales</taxon>
        <taxon>Nitrososphaeraceae</taxon>
        <taxon>Nitrososphaera</taxon>
    </lineage>
</organism>
<dbReference type="InterPro" id="IPR050712">
    <property type="entry name" value="NAD(P)H-dep_reductase"/>
</dbReference>
<evidence type="ECO:0000259" key="2">
    <source>
        <dbReference type="Pfam" id="PF03358"/>
    </source>
</evidence>
<dbReference type="OrthoDB" id="9059at2157"/>
<keyword evidence="4" id="KW-1185">Reference proteome</keyword>
<name>A0A075MW31_9ARCH</name>
<evidence type="ECO:0000313" key="3">
    <source>
        <dbReference type="EMBL" id="AIF85358.1"/>
    </source>
</evidence>
<reference evidence="3 4" key="1">
    <citation type="journal article" date="2014" name="PLoS ONE">
        <title>Genome Sequence of Candidatus Nitrososphaera evergladensis from Group I.1b Enriched from Everglades Soil Reveals Novel Genomic Features of the Ammonia-Oxidizing Archaea.</title>
        <authorList>
            <person name="Zhalnina K.V."/>
            <person name="Dias R."/>
            <person name="Leonard M.T."/>
            <person name="Dorr de Quadros P."/>
            <person name="Camargo F.A."/>
            <person name="Drew J.C."/>
            <person name="Farmerie W.G."/>
            <person name="Daroub S.H."/>
            <person name="Triplett E.W."/>
        </authorList>
    </citation>
    <scope>NUCLEOTIDE SEQUENCE [LARGE SCALE GENOMIC DNA]</scope>
    <source>
        <strain evidence="3 4">SR1</strain>
    </source>
</reference>
<dbReference type="RefSeq" id="WP_148701775.1">
    <property type="nucleotide sequence ID" value="NZ_CP007174.1"/>
</dbReference>
<dbReference type="GO" id="GO:0010181">
    <property type="term" value="F:FMN binding"/>
    <property type="evidence" value="ECO:0007669"/>
    <property type="project" value="TreeGrafter"/>
</dbReference>
<dbReference type="KEGG" id="nev:NTE_03329"/>